<evidence type="ECO:0000313" key="2">
    <source>
        <dbReference type="Proteomes" id="UP000886501"/>
    </source>
</evidence>
<proteinExistence type="predicted"/>
<dbReference type="EMBL" id="MU118491">
    <property type="protein sequence ID" value="KAF9642417.1"/>
    <property type="molecule type" value="Genomic_DNA"/>
</dbReference>
<gene>
    <name evidence="1" type="ORF">BDM02DRAFT_3105728</name>
</gene>
<comment type="caution">
    <text evidence="1">The sequence shown here is derived from an EMBL/GenBank/DDBJ whole genome shotgun (WGS) entry which is preliminary data.</text>
</comment>
<dbReference type="Proteomes" id="UP000886501">
    <property type="component" value="Unassembled WGS sequence"/>
</dbReference>
<keyword evidence="2" id="KW-1185">Reference proteome</keyword>
<reference evidence="1" key="2">
    <citation type="journal article" date="2020" name="Nat. Commun.">
        <title>Large-scale genome sequencing of mycorrhizal fungi provides insights into the early evolution of symbiotic traits.</title>
        <authorList>
            <person name="Miyauchi S."/>
            <person name="Kiss E."/>
            <person name="Kuo A."/>
            <person name="Drula E."/>
            <person name="Kohler A."/>
            <person name="Sanchez-Garcia M."/>
            <person name="Morin E."/>
            <person name="Andreopoulos B."/>
            <person name="Barry K.W."/>
            <person name="Bonito G."/>
            <person name="Buee M."/>
            <person name="Carver A."/>
            <person name="Chen C."/>
            <person name="Cichocki N."/>
            <person name="Clum A."/>
            <person name="Culley D."/>
            <person name="Crous P.W."/>
            <person name="Fauchery L."/>
            <person name="Girlanda M."/>
            <person name="Hayes R.D."/>
            <person name="Keri Z."/>
            <person name="LaButti K."/>
            <person name="Lipzen A."/>
            <person name="Lombard V."/>
            <person name="Magnuson J."/>
            <person name="Maillard F."/>
            <person name="Murat C."/>
            <person name="Nolan M."/>
            <person name="Ohm R.A."/>
            <person name="Pangilinan J."/>
            <person name="Pereira M.F."/>
            <person name="Perotto S."/>
            <person name="Peter M."/>
            <person name="Pfister S."/>
            <person name="Riley R."/>
            <person name="Sitrit Y."/>
            <person name="Stielow J.B."/>
            <person name="Szollosi G."/>
            <person name="Zifcakova L."/>
            <person name="Stursova M."/>
            <person name="Spatafora J.W."/>
            <person name="Tedersoo L."/>
            <person name="Vaario L.M."/>
            <person name="Yamada A."/>
            <person name="Yan M."/>
            <person name="Wang P."/>
            <person name="Xu J."/>
            <person name="Bruns T."/>
            <person name="Baldrian P."/>
            <person name="Vilgalys R."/>
            <person name="Dunand C."/>
            <person name="Henrissat B."/>
            <person name="Grigoriev I.V."/>
            <person name="Hibbett D."/>
            <person name="Nagy L.G."/>
            <person name="Martin F.M."/>
        </authorList>
    </citation>
    <scope>NUCLEOTIDE SEQUENCE</scope>
    <source>
        <strain evidence="1">P2</strain>
    </source>
</reference>
<feature type="non-terminal residue" evidence="1">
    <location>
        <position position="1"/>
    </location>
</feature>
<protein>
    <submittedName>
        <fullName evidence="1">Uncharacterized protein</fullName>
    </submittedName>
</protein>
<name>A0ACB6YYQ4_THEGA</name>
<evidence type="ECO:0000313" key="1">
    <source>
        <dbReference type="EMBL" id="KAF9642417.1"/>
    </source>
</evidence>
<accession>A0ACB6YYQ4</accession>
<sequence length="165" mass="18674">RKLLLHTSLRVKQNNFDSWAQRFVDISTEAVQTLSDRAATGAQPTAMTDEEWKALELMKEVKLISANVPGSAASRLTMWNEIRVNILSLGVPSFYITVNPADVYNPVVKFLSGHNIDIDNLMSHEVPTYWEQAKVVARNPCIAAEFFDTYLNAFFSAILHYDPKR</sequence>
<reference evidence="1" key="1">
    <citation type="submission" date="2019-10" db="EMBL/GenBank/DDBJ databases">
        <authorList>
            <consortium name="DOE Joint Genome Institute"/>
            <person name="Kuo A."/>
            <person name="Miyauchi S."/>
            <person name="Kiss E."/>
            <person name="Drula E."/>
            <person name="Kohler A."/>
            <person name="Sanchez-Garcia M."/>
            <person name="Andreopoulos B."/>
            <person name="Barry K.W."/>
            <person name="Bonito G."/>
            <person name="Buee M."/>
            <person name="Carver A."/>
            <person name="Chen C."/>
            <person name="Cichocki N."/>
            <person name="Clum A."/>
            <person name="Culley D."/>
            <person name="Crous P.W."/>
            <person name="Fauchery L."/>
            <person name="Girlanda M."/>
            <person name="Hayes R."/>
            <person name="Keri Z."/>
            <person name="Labutti K."/>
            <person name="Lipzen A."/>
            <person name="Lombard V."/>
            <person name="Magnuson J."/>
            <person name="Maillard F."/>
            <person name="Morin E."/>
            <person name="Murat C."/>
            <person name="Nolan M."/>
            <person name="Ohm R."/>
            <person name="Pangilinan J."/>
            <person name="Pereira M."/>
            <person name="Perotto S."/>
            <person name="Peter M."/>
            <person name="Riley R."/>
            <person name="Sitrit Y."/>
            <person name="Stielow B."/>
            <person name="Szollosi G."/>
            <person name="Zifcakova L."/>
            <person name="Stursova M."/>
            <person name="Spatafora J.W."/>
            <person name="Tedersoo L."/>
            <person name="Vaario L.-M."/>
            <person name="Yamada A."/>
            <person name="Yan M."/>
            <person name="Wang P."/>
            <person name="Xu J."/>
            <person name="Bruns T."/>
            <person name="Baldrian P."/>
            <person name="Vilgalys R."/>
            <person name="Henrissat B."/>
            <person name="Grigoriev I.V."/>
            <person name="Hibbett D."/>
            <person name="Nagy L.G."/>
            <person name="Martin F.M."/>
        </authorList>
    </citation>
    <scope>NUCLEOTIDE SEQUENCE</scope>
    <source>
        <strain evidence="1">P2</strain>
    </source>
</reference>
<organism evidence="1 2">
    <name type="scientific">Thelephora ganbajun</name>
    <name type="common">Ganba fungus</name>
    <dbReference type="NCBI Taxonomy" id="370292"/>
    <lineage>
        <taxon>Eukaryota</taxon>
        <taxon>Fungi</taxon>
        <taxon>Dikarya</taxon>
        <taxon>Basidiomycota</taxon>
        <taxon>Agaricomycotina</taxon>
        <taxon>Agaricomycetes</taxon>
        <taxon>Thelephorales</taxon>
        <taxon>Thelephoraceae</taxon>
        <taxon>Thelephora</taxon>
    </lineage>
</organism>